<keyword evidence="1" id="KW-0472">Membrane</keyword>
<gene>
    <name evidence="2" type="ORF">LQ564_19245</name>
</gene>
<evidence type="ECO:0000256" key="1">
    <source>
        <dbReference type="SAM" id="Phobius"/>
    </source>
</evidence>
<name>A0ABS8Q9K3_9BURK</name>
<keyword evidence="3" id="KW-1185">Reference proteome</keyword>
<evidence type="ECO:0000313" key="3">
    <source>
        <dbReference type="Proteomes" id="UP001179361"/>
    </source>
</evidence>
<dbReference type="Proteomes" id="UP001179361">
    <property type="component" value="Unassembled WGS sequence"/>
</dbReference>
<evidence type="ECO:0000313" key="2">
    <source>
        <dbReference type="EMBL" id="MCD2518441.1"/>
    </source>
</evidence>
<sequence length="83" mass="9209">MDHYHKIIRDAAASMLQAWREARGFFLSIEVWMMLLVAGASVGGAWLALLGSLWGLALLVFAIGYIPARAVLHARQVLSWPFV</sequence>
<feature type="transmembrane region" description="Helical" evidence="1">
    <location>
        <begin position="25"/>
        <end position="47"/>
    </location>
</feature>
<reference evidence="2" key="1">
    <citation type="submission" date="2021-11" db="EMBL/GenBank/DDBJ databases">
        <title>The complete genome of Massilia sp sp. G4R7.</title>
        <authorList>
            <person name="Liu L."/>
            <person name="Yue J."/>
            <person name="Yuan J."/>
            <person name="Yang F."/>
            <person name="Li L."/>
        </authorList>
    </citation>
    <scope>NUCLEOTIDE SEQUENCE</scope>
    <source>
        <strain evidence="2">G4R7</strain>
    </source>
</reference>
<dbReference type="EMBL" id="JAJNOC010000007">
    <property type="protein sequence ID" value="MCD2518441.1"/>
    <property type="molecule type" value="Genomic_DNA"/>
</dbReference>
<organism evidence="2 3">
    <name type="scientific">Massilia phyllostachyos</name>
    <dbReference type="NCBI Taxonomy" id="2898585"/>
    <lineage>
        <taxon>Bacteria</taxon>
        <taxon>Pseudomonadati</taxon>
        <taxon>Pseudomonadota</taxon>
        <taxon>Betaproteobacteria</taxon>
        <taxon>Burkholderiales</taxon>
        <taxon>Oxalobacteraceae</taxon>
        <taxon>Telluria group</taxon>
        <taxon>Massilia</taxon>
    </lineage>
</organism>
<accession>A0ABS8Q9K3</accession>
<keyword evidence="1" id="KW-1133">Transmembrane helix</keyword>
<feature type="transmembrane region" description="Helical" evidence="1">
    <location>
        <begin position="53"/>
        <end position="72"/>
    </location>
</feature>
<protein>
    <submittedName>
        <fullName evidence="2">Uncharacterized protein</fullName>
    </submittedName>
</protein>
<dbReference type="RefSeq" id="WP_231059728.1">
    <property type="nucleotide sequence ID" value="NZ_JAJNOC010000007.1"/>
</dbReference>
<comment type="caution">
    <text evidence="2">The sequence shown here is derived from an EMBL/GenBank/DDBJ whole genome shotgun (WGS) entry which is preliminary data.</text>
</comment>
<proteinExistence type="predicted"/>
<keyword evidence="1" id="KW-0812">Transmembrane</keyword>